<dbReference type="SUPFAM" id="SSF53300">
    <property type="entry name" value="vWA-like"/>
    <property type="match status" value="1"/>
</dbReference>
<dbReference type="PANTHER" id="PTHR39338">
    <property type="entry name" value="BLL5662 PROTEIN-RELATED"/>
    <property type="match status" value="1"/>
</dbReference>
<keyword evidence="1" id="KW-0472">Membrane</keyword>
<gene>
    <name evidence="2" type="ORF">LCGC14_2844700</name>
</gene>
<protein>
    <recommendedName>
        <fullName evidence="3">VWFA domain-containing protein</fullName>
    </recommendedName>
</protein>
<feature type="non-terminal residue" evidence="2">
    <location>
        <position position="1"/>
    </location>
</feature>
<keyword evidence="1" id="KW-0812">Transmembrane</keyword>
<feature type="transmembrane region" description="Helical" evidence="1">
    <location>
        <begin position="126"/>
        <end position="148"/>
    </location>
</feature>
<dbReference type="InterPro" id="IPR036465">
    <property type="entry name" value="vWFA_dom_sf"/>
</dbReference>
<reference evidence="2" key="1">
    <citation type="journal article" date="2015" name="Nature">
        <title>Complex archaea that bridge the gap between prokaryotes and eukaryotes.</title>
        <authorList>
            <person name="Spang A."/>
            <person name="Saw J.H."/>
            <person name="Jorgensen S.L."/>
            <person name="Zaremba-Niedzwiedzka K."/>
            <person name="Martijn J."/>
            <person name="Lind A.E."/>
            <person name="van Eijk R."/>
            <person name="Schleper C."/>
            <person name="Guy L."/>
            <person name="Ettema T.J."/>
        </authorList>
    </citation>
    <scope>NUCLEOTIDE SEQUENCE</scope>
</reference>
<dbReference type="CDD" id="cd00198">
    <property type="entry name" value="vWFA"/>
    <property type="match status" value="1"/>
</dbReference>
<dbReference type="Pfam" id="PF05762">
    <property type="entry name" value="VWA_CoxE"/>
    <property type="match status" value="1"/>
</dbReference>
<evidence type="ECO:0000256" key="1">
    <source>
        <dbReference type="SAM" id="Phobius"/>
    </source>
</evidence>
<keyword evidence="1" id="KW-1133">Transmembrane helix</keyword>
<dbReference type="EMBL" id="LAZR01054541">
    <property type="protein sequence ID" value="KKK78324.1"/>
    <property type="molecule type" value="Genomic_DNA"/>
</dbReference>
<dbReference type="Gene3D" id="3.40.50.410">
    <property type="entry name" value="von Willebrand factor, type A domain"/>
    <property type="match status" value="1"/>
</dbReference>
<comment type="caution">
    <text evidence="2">The sequence shown here is derived from an EMBL/GenBank/DDBJ whole genome shotgun (WGS) entry which is preliminary data.</text>
</comment>
<proteinExistence type="predicted"/>
<dbReference type="AlphaFoldDB" id="A0A0F9AIL9"/>
<accession>A0A0F9AIL9</accession>
<organism evidence="2">
    <name type="scientific">marine sediment metagenome</name>
    <dbReference type="NCBI Taxonomy" id="412755"/>
    <lineage>
        <taxon>unclassified sequences</taxon>
        <taxon>metagenomes</taxon>
        <taxon>ecological metagenomes</taxon>
    </lineage>
</organism>
<sequence>WGERPDQSHSWPCGEEVEIPESKKTLVVLEEGESDETEIERIGASLEVVDWSKDFSRLDSKELKEVERLVLRIARRLGYKLARRFKMARKGRMIDFRSSFRQSLRHGGELFDLRYRRRRLRRLGKIYLLLDISGSMDVYGHFFFVFMYGLQRALYEAETFVFSTFLTYVTPYLKRFDFQRAIERIQSLSVNWSGGTDIGTSLTQLYLRHLGQEMDPRTVVIIVSDGWDRGDRDQLERAMKLIRHQAGEIFWLNPLLASPDYEPICQGMRCSLPFVDHFLPFYNLESLIRICNKLEQMSLG</sequence>
<dbReference type="InterPro" id="IPR008912">
    <property type="entry name" value="Uncharacterised_CoxE"/>
</dbReference>
<evidence type="ECO:0000313" key="2">
    <source>
        <dbReference type="EMBL" id="KKK78324.1"/>
    </source>
</evidence>
<evidence type="ECO:0008006" key="3">
    <source>
        <dbReference type="Google" id="ProtNLM"/>
    </source>
</evidence>
<name>A0A0F9AIL9_9ZZZZ</name>
<dbReference type="PANTHER" id="PTHR39338:SF6">
    <property type="entry name" value="BLL5662 PROTEIN"/>
    <property type="match status" value="1"/>
</dbReference>